<dbReference type="InterPro" id="IPR041698">
    <property type="entry name" value="Methyltransf_25"/>
</dbReference>
<evidence type="ECO:0000313" key="3">
    <source>
        <dbReference type="EMBL" id="MBB5134175.1"/>
    </source>
</evidence>
<dbReference type="AlphaFoldDB" id="A0A840PDQ3"/>
<dbReference type="Proteomes" id="UP000578449">
    <property type="component" value="Unassembled WGS sequence"/>
</dbReference>
<organism evidence="3 4">
    <name type="scientific">Thermocatellispora tengchongensis</name>
    <dbReference type="NCBI Taxonomy" id="1073253"/>
    <lineage>
        <taxon>Bacteria</taxon>
        <taxon>Bacillati</taxon>
        <taxon>Actinomycetota</taxon>
        <taxon>Actinomycetes</taxon>
        <taxon>Streptosporangiales</taxon>
        <taxon>Streptosporangiaceae</taxon>
        <taxon>Thermocatellispora</taxon>
    </lineage>
</organism>
<evidence type="ECO:0000313" key="4">
    <source>
        <dbReference type="Proteomes" id="UP000578449"/>
    </source>
</evidence>
<feature type="domain" description="Methyltransferase" evidence="2">
    <location>
        <begin position="40"/>
        <end position="133"/>
    </location>
</feature>
<gene>
    <name evidence="3" type="ORF">HNP84_003901</name>
</gene>
<protein>
    <submittedName>
        <fullName evidence="3">Ubiquinone/menaquinone biosynthesis C-methylase UbiE</fullName>
    </submittedName>
</protein>
<dbReference type="EMBL" id="JACHGN010000007">
    <property type="protein sequence ID" value="MBB5134175.1"/>
    <property type="molecule type" value="Genomic_DNA"/>
</dbReference>
<dbReference type="PANTHER" id="PTHR43861">
    <property type="entry name" value="TRANS-ACONITATE 2-METHYLTRANSFERASE-RELATED"/>
    <property type="match status" value="1"/>
</dbReference>
<comment type="caution">
    <text evidence="3">The sequence shown here is derived from an EMBL/GenBank/DDBJ whole genome shotgun (WGS) entry which is preliminary data.</text>
</comment>
<dbReference type="GO" id="GO:0008168">
    <property type="term" value="F:methyltransferase activity"/>
    <property type="evidence" value="ECO:0007669"/>
    <property type="project" value="UniProtKB-KW"/>
</dbReference>
<accession>A0A840PDQ3</accession>
<keyword evidence="3" id="KW-0489">Methyltransferase</keyword>
<keyword evidence="4" id="KW-1185">Reference proteome</keyword>
<dbReference type="Pfam" id="PF13649">
    <property type="entry name" value="Methyltransf_25"/>
    <property type="match status" value="1"/>
</dbReference>
<dbReference type="RefSeq" id="WP_185051061.1">
    <property type="nucleotide sequence ID" value="NZ_BAABIX010000031.1"/>
</dbReference>
<dbReference type="InterPro" id="IPR029063">
    <property type="entry name" value="SAM-dependent_MTases_sf"/>
</dbReference>
<sequence>MVDEQFSDPRLAALYDLFCPWDEREDFAFYLPLVMSARSVLDVGCGTGALLRRARQDGHTGRLLGLDPAAGMLEVAQAHRDIEWVLGDLDTVAGWDQEFDLVVMTGHAFQALVRDEELRVALRTIATALTDEGRFVFETRNPSAREWENWDVRYSRKVVDATGAVVECTCRVKRPVHGDVVSFTNTYTSPSWNGPRQSSSTLRFLGPEALSAFLSEAGLMVCEQFGDWDRSPLTASSPEIITAARRNG</sequence>
<keyword evidence="3" id="KW-0830">Ubiquinone</keyword>
<dbReference type="CDD" id="cd02440">
    <property type="entry name" value="AdoMet_MTases"/>
    <property type="match status" value="1"/>
</dbReference>
<dbReference type="GO" id="GO:0032259">
    <property type="term" value="P:methylation"/>
    <property type="evidence" value="ECO:0007669"/>
    <property type="project" value="UniProtKB-KW"/>
</dbReference>
<evidence type="ECO:0000256" key="1">
    <source>
        <dbReference type="ARBA" id="ARBA00022679"/>
    </source>
</evidence>
<name>A0A840PDQ3_9ACTN</name>
<reference evidence="3 4" key="1">
    <citation type="submission" date="2020-08" db="EMBL/GenBank/DDBJ databases">
        <title>Genomic Encyclopedia of Type Strains, Phase IV (KMG-IV): sequencing the most valuable type-strain genomes for metagenomic binning, comparative biology and taxonomic classification.</title>
        <authorList>
            <person name="Goeker M."/>
        </authorList>
    </citation>
    <scope>NUCLEOTIDE SEQUENCE [LARGE SCALE GENOMIC DNA]</scope>
    <source>
        <strain evidence="3 4">DSM 45615</strain>
    </source>
</reference>
<dbReference type="Gene3D" id="3.40.50.150">
    <property type="entry name" value="Vaccinia Virus protein VP39"/>
    <property type="match status" value="1"/>
</dbReference>
<dbReference type="SUPFAM" id="SSF53335">
    <property type="entry name" value="S-adenosyl-L-methionine-dependent methyltransferases"/>
    <property type="match status" value="1"/>
</dbReference>
<proteinExistence type="predicted"/>
<evidence type="ECO:0000259" key="2">
    <source>
        <dbReference type="Pfam" id="PF13649"/>
    </source>
</evidence>
<keyword evidence="1" id="KW-0808">Transferase</keyword>